<evidence type="ECO:0000256" key="1">
    <source>
        <dbReference type="ARBA" id="ARBA00008368"/>
    </source>
</evidence>
<dbReference type="InterPro" id="IPR040457">
    <property type="entry name" value="GCP_C"/>
</dbReference>
<keyword evidence="4" id="KW-1185">Reference proteome</keyword>
<protein>
    <recommendedName>
        <fullName evidence="2">Gamma tubulin complex component C-terminal domain-containing protein</fullName>
    </recommendedName>
</protein>
<sequence length="947" mass="106428">CQNLATQLRAVYDLILQLQTHEEKLHDRAVAELQARLDRELEICHSEELKEFGTSDSRDARDASRMKDFSERYLPGTRAQLRILAKSYQDVVKGFLLMLASQADVSLQLLSFRLDFNEHYKRRDVRLVTPLTYQHRRLSFMTGTATTRHKDVPGHKTRDSAPQSGLVVLSSPTCNFTASESSPIEEEGLSVCSQNLASDTPTKNYIPDEIIDEPANRTMSKLDDATMNDNFSICISQNNESLVNSATEIGEDFCDISSVKPYTDLNMSEVLPVNVAEVSDYDISPRGVELLKGKGKGAWVNNNSNYLDPISGKMVCNQNFIGNERYIEKFDASFLEKYPVAVGFVEVVSGFDRLDKTHDSTSLEGHTDYEKAHPLAVNEENNLIFKKTSLARELNLRNMPSDAKFELVEQQIKEDIIEHTSSSDKSFTTVSDEARGDSTLDNNLAFNFGEEYVNELALNNDPSVFSNLLNSLGHQCGKETDTFILLENLKHVNTESENDGVEVLDDILCNLPENFSFSDETTLCEELLLGGESAQEGFGSVSTCGSLDKYCGQPVDTDRCSNKYSEQHVDIDEHSNKYSEQHVDIDEHSNKYSEQNVDIAEHLNKCSEQNVDIDEHSNKYSEQNVHIAEHSNKCSEQNVDIAEHLNKYSEHYVDIDKHSNKYSKQNLDIDEHSNKYSKQNLDVDELSGKYCGQSSNITQEHNNYQRDRPVTPKDFLKVPHITYHSCGNNNIDEIGVDLCCDEVSASVKLQDLEKMRPPGVHSPTKQLKNVNDIRRNLSTRAIPRCSRPASTVNSEPIPVAQRGFVETISRNSGRKLDNVSRNFVSTSTPKFSNEAAKNKKGVFQISKQSNIIEEVGIDAGYQLDNVYYCTETAVDEVATSTSEFFDPGSEEAPRRLGAEVNANKRLLTTYGSLDARIGGRAVKKQWVVDKLNRKRSLKSKRHSPGIT</sequence>
<organism evidence="3 4">
    <name type="scientific">Timema podura</name>
    <name type="common">Walking stick</name>
    <dbReference type="NCBI Taxonomy" id="61482"/>
    <lineage>
        <taxon>Eukaryota</taxon>
        <taxon>Metazoa</taxon>
        <taxon>Ecdysozoa</taxon>
        <taxon>Arthropoda</taxon>
        <taxon>Hexapoda</taxon>
        <taxon>Insecta</taxon>
        <taxon>Pterygota</taxon>
        <taxon>Neoptera</taxon>
        <taxon>Polyneoptera</taxon>
        <taxon>Phasmatodea</taxon>
        <taxon>Timematodea</taxon>
        <taxon>Timematoidea</taxon>
        <taxon>Timematidae</taxon>
        <taxon>Timema</taxon>
    </lineage>
</organism>
<dbReference type="Pfam" id="PF04130">
    <property type="entry name" value="GCP_C_terminal"/>
    <property type="match status" value="1"/>
</dbReference>
<name>A0ABN7P4W4_TIMPD</name>
<dbReference type="EMBL" id="CAJPIN010017226">
    <property type="protein sequence ID" value="CAG2061780.1"/>
    <property type="molecule type" value="Genomic_DNA"/>
</dbReference>
<reference evidence="3" key="1">
    <citation type="submission" date="2021-03" db="EMBL/GenBank/DDBJ databases">
        <authorList>
            <person name="Tran Van P."/>
        </authorList>
    </citation>
    <scope>NUCLEOTIDE SEQUENCE</scope>
</reference>
<gene>
    <name evidence="3" type="ORF">TPAB3V08_LOCUS8733</name>
</gene>
<dbReference type="PANTHER" id="PTHR23143:SF23">
    <property type="entry name" value="ZINC FINGER PROTEIN 729-LIKE"/>
    <property type="match status" value="1"/>
</dbReference>
<feature type="domain" description="Gamma tubulin complex component C-terminal" evidence="2">
    <location>
        <begin position="3"/>
        <end position="120"/>
    </location>
</feature>
<dbReference type="PANTHER" id="PTHR23143">
    <property type="entry name" value="TRICHOHYALIN-RELATED"/>
    <property type="match status" value="1"/>
</dbReference>
<evidence type="ECO:0000313" key="4">
    <source>
        <dbReference type="Proteomes" id="UP001153148"/>
    </source>
</evidence>
<comment type="similarity">
    <text evidence="1">Belongs to the GOLGA6 family.</text>
</comment>
<proteinExistence type="inferred from homology"/>
<accession>A0ABN7P4W4</accession>
<comment type="caution">
    <text evidence="3">The sequence shown here is derived from an EMBL/GenBank/DDBJ whole genome shotgun (WGS) entry which is preliminary data.</text>
</comment>
<dbReference type="Proteomes" id="UP001153148">
    <property type="component" value="Unassembled WGS sequence"/>
</dbReference>
<dbReference type="InterPro" id="IPR026737">
    <property type="entry name" value="GOLGA6L"/>
</dbReference>
<evidence type="ECO:0000259" key="2">
    <source>
        <dbReference type="Pfam" id="PF04130"/>
    </source>
</evidence>
<feature type="non-terminal residue" evidence="3">
    <location>
        <position position="1"/>
    </location>
</feature>
<evidence type="ECO:0000313" key="3">
    <source>
        <dbReference type="EMBL" id="CAG2061780.1"/>
    </source>
</evidence>